<reference evidence="2 3" key="1">
    <citation type="journal article" date="2020" name="BMC Genomics">
        <title>Intraspecific diversification of the crop wild relative Brassica cretica Lam. using demographic model selection.</title>
        <authorList>
            <person name="Kioukis A."/>
            <person name="Michalopoulou V.A."/>
            <person name="Briers L."/>
            <person name="Pirintsos S."/>
            <person name="Studholme D.J."/>
            <person name="Pavlidis P."/>
            <person name="Sarris P.F."/>
        </authorList>
    </citation>
    <scope>NUCLEOTIDE SEQUENCE [LARGE SCALE GENOMIC DNA]</scope>
    <source>
        <strain evidence="3">cv. PFS-1207/04</strain>
    </source>
</reference>
<evidence type="ECO:0000313" key="3">
    <source>
        <dbReference type="Proteomes" id="UP000266723"/>
    </source>
</evidence>
<evidence type="ECO:0000313" key="2">
    <source>
        <dbReference type="EMBL" id="KAF3543774.1"/>
    </source>
</evidence>
<protein>
    <submittedName>
        <fullName evidence="2">Uncharacterized protein</fullName>
    </submittedName>
</protein>
<accession>A0ABQ7BV99</accession>
<feature type="chain" id="PRO_5047126819" evidence="1">
    <location>
        <begin position="20"/>
        <end position="103"/>
    </location>
</feature>
<sequence>MSRWKLGLLVISFVAPLQISNEQVLQISNDDAILLQTLGSVLHSESDPLIRARPEEVDSVGVDCKLLEDFGDDGGVTAEMGIVVMEAKEMMERMKLRKIVCYV</sequence>
<dbReference type="Proteomes" id="UP000266723">
    <property type="component" value="Unassembled WGS sequence"/>
</dbReference>
<organism evidence="2 3">
    <name type="scientific">Brassica cretica</name>
    <name type="common">Mustard</name>
    <dbReference type="NCBI Taxonomy" id="69181"/>
    <lineage>
        <taxon>Eukaryota</taxon>
        <taxon>Viridiplantae</taxon>
        <taxon>Streptophyta</taxon>
        <taxon>Embryophyta</taxon>
        <taxon>Tracheophyta</taxon>
        <taxon>Spermatophyta</taxon>
        <taxon>Magnoliopsida</taxon>
        <taxon>eudicotyledons</taxon>
        <taxon>Gunneridae</taxon>
        <taxon>Pentapetalae</taxon>
        <taxon>rosids</taxon>
        <taxon>malvids</taxon>
        <taxon>Brassicales</taxon>
        <taxon>Brassicaceae</taxon>
        <taxon>Brassiceae</taxon>
        <taxon>Brassica</taxon>
    </lineage>
</organism>
<proteinExistence type="predicted"/>
<dbReference type="EMBL" id="QGKV02000832">
    <property type="protein sequence ID" value="KAF3543774.1"/>
    <property type="molecule type" value="Genomic_DNA"/>
</dbReference>
<comment type="caution">
    <text evidence="2">The sequence shown here is derived from an EMBL/GenBank/DDBJ whole genome shotgun (WGS) entry which is preliminary data.</text>
</comment>
<keyword evidence="3" id="KW-1185">Reference proteome</keyword>
<evidence type="ECO:0000256" key="1">
    <source>
        <dbReference type="SAM" id="SignalP"/>
    </source>
</evidence>
<name>A0ABQ7BV99_BRACR</name>
<keyword evidence="1" id="KW-0732">Signal</keyword>
<gene>
    <name evidence="2" type="ORF">DY000_02007934</name>
</gene>
<feature type="signal peptide" evidence="1">
    <location>
        <begin position="1"/>
        <end position="19"/>
    </location>
</feature>